<keyword evidence="8" id="KW-1185">Reference proteome</keyword>
<feature type="transmembrane region" description="Helical" evidence="5">
    <location>
        <begin position="23"/>
        <end position="50"/>
    </location>
</feature>
<feature type="transmembrane region" description="Helical" evidence="5">
    <location>
        <begin position="243"/>
        <end position="264"/>
    </location>
</feature>
<evidence type="ECO:0000259" key="6">
    <source>
        <dbReference type="PROSITE" id="PS50850"/>
    </source>
</evidence>
<evidence type="ECO:0000256" key="1">
    <source>
        <dbReference type="ARBA" id="ARBA00004651"/>
    </source>
</evidence>
<evidence type="ECO:0000256" key="3">
    <source>
        <dbReference type="ARBA" id="ARBA00022989"/>
    </source>
</evidence>
<feature type="transmembrane region" description="Helical" evidence="5">
    <location>
        <begin position="417"/>
        <end position="441"/>
    </location>
</feature>
<evidence type="ECO:0000313" key="8">
    <source>
        <dbReference type="Proteomes" id="UP000477750"/>
    </source>
</evidence>
<organism evidence="7 8">
    <name type="scientific">Glycomyces albidus</name>
    <dbReference type="NCBI Taxonomy" id="2656774"/>
    <lineage>
        <taxon>Bacteria</taxon>
        <taxon>Bacillati</taxon>
        <taxon>Actinomycetota</taxon>
        <taxon>Actinomycetes</taxon>
        <taxon>Glycomycetales</taxon>
        <taxon>Glycomycetaceae</taxon>
        <taxon>Glycomyces</taxon>
    </lineage>
</organism>
<dbReference type="GO" id="GO:0005886">
    <property type="term" value="C:plasma membrane"/>
    <property type="evidence" value="ECO:0007669"/>
    <property type="project" value="UniProtKB-SubCell"/>
</dbReference>
<feature type="transmembrane region" description="Helical" evidence="5">
    <location>
        <begin position="352"/>
        <end position="372"/>
    </location>
</feature>
<keyword evidence="4 5" id="KW-0472">Membrane</keyword>
<dbReference type="EMBL" id="WIAO01000009">
    <property type="protein sequence ID" value="MQM25900.1"/>
    <property type="molecule type" value="Genomic_DNA"/>
</dbReference>
<dbReference type="PROSITE" id="PS50850">
    <property type="entry name" value="MFS"/>
    <property type="match status" value="1"/>
</dbReference>
<feature type="transmembrane region" description="Helical" evidence="5">
    <location>
        <begin position="378"/>
        <end position="405"/>
    </location>
</feature>
<dbReference type="AlphaFoldDB" id="A0A6L5G8F2"/>
<dbReference type="RefSeq" id="WP_153025042.1">
    <property type="nucleotide sequence ID" value="NZ_WIAO01000009.1"/>
</dbReference>
<dbReference type="CDD" id="cd17321">
    <property type="entry name" value="MFS_MMR_MDR_like"/>
    <property type="match status" value="1"/>
</dbReference>
<dbReference type="InterPro" id="IPR020846">
    <property type="entry name" value="MFS_dom"/>
</dbReference>
<dbReference type="InterPro" id="IPR011701">
    <property type="entry name" value="MFS"/>
</dbReference>
<comment type="subcellular location">
    <subcellularLocation>
        <location evidence="1">Cell membrane</location>
        <topology evidence="1">Multi-pass membrane protein</topology>
    </subcellularLocation>
</comment>
<feature type="transmembrane region" description="Helical" evidence="5">
    <location>
        <begin position="62"/>
        <end position="81"/>
    </location>
</feature>
<feature type="transmembrane region" description="Helical" evidence="5">
    <location>
        <begin position="218"/>
        <end position="237"/>
    </location>
</feature>
<comment type="caution">
    <text evidence="7">The sequence shown here is derived from an EMBL/GenBank/DDBJ whole genome shotgun (WGS) entry which is preliminary data.</text>
</comment>
<sequence length="489" mass="49682">MTTTAPSGHRPTSTPPQVIGGRAAAIAVLVVLVADFMDLLDATIVSVAAPDVMRDLGASESALQWTVAGYTLAMGAALITGGRVGDQFGRRRVFLLGLAGFATASILCALAATPAVLIATRVLQGLAAGLMVPQVFGIIRSSLAPGARAKAFGAYGAVLSLASVAGPLLGGLLVDADLFGLGWRAVFWINVPVAAVGLALGAKYLPDSRSDARMRLDLPGALAGAAATALVLLPLIQGREWNWPWWSFAMIGAGAALGAAVLVWERRVAARGDRPVFDPALLRVRAFSGGLAASALFFGSIGAFFFLFAMYLQFGTGRTALETGLVILPYAIGALITSGIGVQFAARIGRALLIGGSLVLAASQLLLLVLVREDADPGYWLLALPLFVGGLGLGLTAPSLINVILAGVPGEDAGSAGAVLTTVTQVGGAAGVAVLGAVFFGALEGGAAGPLDGYGRALVTILPWQAACYVLAAALMLLLPKRADAQADH</sequence>
<dbReference type="Gene3D" id="1.20.1250.20">
    <property type="entry name" value="MFS general substrate transporter like domains"/>
    <property type="match status" value="1"/>
</dbReference>
<feature type="transmembrane region" description="Helical" evidence="5">
    <location>
        <begin position="461"/>
        <end position="479"/>
    </location>
</feature>
<keyword evidence="3 5" id="KW-1133">Transmembrane helix</keyword>
<evidence type="ECO:0000313" key="7">
    <source>
        <dbReference type="EMBL" id="MQM25900.1"/>
    </source>
</evidence>
<dbReference type="PRINTS" id="PR01036">
    <property type="entry name" value="TCRTETB"/>
</dbReference>
<gene>
    <name evidence="7" type="ORF">GFD30_10015</name>
</gene>
<dbReference type="GO" id="GO:0022857">
    <property type="term" value="F:transmembrane transporter activity"/>
    <property type="evidence" value="ECO:0007669"/>
    <property type="project" value="InterPro"/>
</dbReference>
<reference evidence="7 8" key="1">
    <citation type="submission" date="2019-10" db="EMBL/GenBank/DDBJ databases">
        <title>Glycomyces albidus sp. nov., a novel actinomycete isolated from rhizosphere soil of wheat (Triticum aestivum L.).</title>
        <authorList>
            <person name="Qian L."/>
        </authorList>
    </citation>
    <scope>NUCLEOTIDE SEQUENCE [LARGE SCALE GENOMIC DNA]</scope>
    <source>
        <strain evidence="7 8">NEAU-7082</strain>
    </source>
</reference>
<feature type="transmembrane region" description="Helical" evidence="5">
    <location>
        <begin position="93"/>
        <end position="112"/>
    </location>
</feature>
<feature type="transmembrane region" description="Helical" evidence="5">
    <location>
        <begin position="151"/>
        <end position="173"/>
    </location>
</feature>
<evidence type="ECO:0000256" key="2">
    <source>
        <dbReference type="ARBA" id="ARBA00022692"/>
    </source>
</evidence>
<accession>A0A6L5G8F2</accession>
<dbReference type="Gene3D" id="1.20.1720.10">
    <property type="entry name" value="Multidrug resistance protein D"/>
    <property type="match status" value="1"/>
</dbReference>
<evidence type="ECO:0000256" key="4">
    <source>
        <dbReference type="ARBA" id="ARBA00023136"/>
    </source>
</evidence>
<proteinExistence type="predicted"/>
<feature type="transmembrane region" description="Helical" evidence="5">
    <location>
        <begin position="185"/>
        <end position="206"/>
    </location>
</feature>
<dbReference type="Pfam" id="PF07690">
    <property type="entry name" value="MFS_1"/>
    <property type="match status" value="2"/>
</dbReference>
<feature type="transmembrane region" description="Helical" evidence="5">
    <location>
        <begin position="118"/>
        <end position="139"/>
    </location>
</feature>
<keyword evidence="2 5" id="KW-0812">Transmembrane</keyword>
<feature type="transmembrane region" description="Helical" evidence="5">
    <location>
        <begin position="326"/>
        <end position="345"/>
    </location>
</feature>
<feature type="transmembrane region" description="Helical" evidence="5">
    <location>
        <begin position="291"/>
        <end position="314"/>
    </location>
</feature>
<dbReference type="PANTHER" id="PTHR42718">
    <property type="entry name" value="MAJOR FACILITATOR SUPERFAMILY MULTIDRUG TRANSPORTER MFSC"/>
    <property type="match status" value="1"/>
</dbReference>
<dbReference type="Proteomes" id="UP000477750">
    <property type="component" value="Unassembled WGS sequence"/>
</dbReference>
<protein>
    <submittedName>
        <fullName evidence="7">MFS transporter</fullName>
    </submittedName>
</protein>
<name>A0A6L5G8F2_9ACTN</name>
<evidence type="ECO:0000256" key="5">
    <source>
        <dbReference type="SAM" id="Phobius"/>
    </source>
</evidence>
<dbReference type="InterPro" id="IPR036259">
    <property type="entry name" value="MFS_trans_sf"/>
</dbReference>
<dbReference type="SUPFAM" id="SSF103473">
    <property type="entry name" value="MFS general substrate transporter"/>
    <property type="match status" value="2"/>
</dbReference>
<feature type="domain" description="Major facilitator superfamily (MFS) profile" evidence="6">
    <location>
        <begin position="27"/>
        <end position="484"/>
    </location>
</feature>
<dbReference type="PANTHER" id="PTHR42718:SF39">
    <property type="entry name" value="ACTINORHODIN TRANSPORTER-RELATED"/>
    <property type="match status" value="1"/>
</dbReference>